<evidence type="ECO:0000256" key="2">
    <source>
        <dbReference type="SAM" id="Phobius"/>
    </source>
</evidence>
<organism evidence="4">
    <name type="scientific">Salvia splendens</name>
    <name type="common">Scarlet sage</name>
    <dbReference type="NCBI Taxonomy" id="180675"/>
    <lineage>
        <taxon>Eukaryota</taxon>
        <taxon>Viridiplantae</taxon>
        <taxon>Streptophyta</taxon>
        <taxon>Embryophyta</taxon>
        <taxon>Tracheophyta</taxon>
        <taxon>Spermatophyta</taxon>
        <taxon>Magnoliopsida</taxon>
        <taxon>eudicotyledons</taxon>
        <taxon>Gunneridae</taxon>
        <taxon>Pentapetalae</taxon>
        <taxon>asterids</taxon>
        <taxon>lamiids</taxon>
        <taxon>Lamiales</taxon>
        <taxon>Lamiaceae</taxon>
        <taxon>Nepetoideae</taxon>
        <taxon>Mentheae</taxon>
        <taxon>Salviinae</taxon>
        <taxon>Salvia</taxon>
        <taxon>Salvia subgen. Calosphace</taxon>
        <taxon>core Calosphace</taxon>
    </lineage>
</organism>
<evidence type="ECO:0000256" key="1">
    <source>
        <dbReference type="SAM" id="Coils"/>
    </source>
</evidence>
<keyword evidence="2" id="KW-0472">Membrane</keyword>
<proteinExistence type="predicted"/>
<dbReference type="Proteomes" id="UP000298416">
    <property type="component" value="Unassembled WGS sequence"/>
</dbReference>
<reference evidence="4" key="2">
    <citation type="submission" date="2020-08" db="EMBL/GenBank/DDBJ databases">
        <title>Plant Genome Project.</title>
        <authorList>
            <person name="Zhang R.-G."/>
        </authorList>
    </citation>
    <scope>NUCLEOTIDE SEQUENCE</scope>
    <source>
        <strain evidence="4">Huo1</strain>
        <tissue evidence="4">Leaf</tissue>
    </source>
</reference>
<gene>
    <name evidence="4" type="ORF">SASPL_153054</name>
</gene>
<feature type="transmembrane region" description="Helical" evidence="2">
    <location>
        <begin position="1150"/>
        <end position="1178"/>
    </location>
</feature>
<keyword evidence="5" id="KW-1185">Reference proteome</keyword>
<evidence type="ECO:0000256" key="3">
    <source>
        <dbReference type="SAM" id="SignalP"/>
    </source>
</evidence>
<feature type="coiled-coil region" evidence="1">
    <location>
        <begin position="940"/>
        <end position="967"/>
    </location>
</feature>
<keyword evidence="3" id="KW-0732">Signal</keyword>
<keyword evidence="2" id="KW-0812">Transmembrane</keyword>
<protein>
    <submittedName>
        <fullName evidence="4">Uncharacterized protein</fullName>
    </submittedName>
</protein>
<feature type="coiled-coil region" evidence="1">
    <location>
        <begin position="48"/>
        <end position="75"/>
    </location>
</feature>
<dbReference type="Gene3D" id="1.20.5.1230">
    <property type="entry name" value="Apolipoprotein A-I"/>
    <property type="match status" value="1"/>
</dbReference>
<comment type="caution">
    <text evidence="4">The sequence shown here is derived from an EMBL/GenBank/DDBJ whole genome shotgun (WGS) entry which is preliminary data.</text>
</comment>
<dbReference type="PANTHER" id="PTHR34360:SF1">
    <property type="entry name" value="OS08G0519400 PROTEIN"/>
    <property type="match status" value="1"/>
</dbReference>
<dbReference type="EMBL" id="PNBA02000021">
    <property type="protein sequence ID" value="KAG6387860.1"/>
    <property type="molecule type" value="Genomic_DNA"/>
</dbReference>
<feature type="chain" id="PRO_5036502861" evidence="3">
    <location>
        <begin position="19"/>
        <end position="1241"/>
    </location>
</feature>
<dbReference type="PANTHER" id="PTHR34360">
    <property type="entry name" value="OS08G0519400 PROTEIN"/>
    <property type="match status" value="1"/>
</dbReference>
<feature type="signal peptide" evidence="3">
    <location>
        <begin position="1"/>
        <end position="18"/>
    </location>
</feature>
<evidence type="ECO:0000313" key="4">
    <source>
        <dbReference type="EMBL" id="KAG6387860.1"/>
    </source>
</evidence>
<keyword evidence="1" id="KW-0175">Coiled coil</keyword>
<accession>A0A8X8W4D0</accession>
<keyword evidence="2" id="KW-1133">Transmembrane helix</keyword>
<dbReference type="AlphaFoldDB" id="A0A8X8W4D0"/>
<evidence type="ECO:0000313" key="5">
    <source>
        <dbReference type="Proteomes" id="UP000298416"/>
    </source>
</evidence>
<reference evidence="4" key="1">
    <citation type="submission" date="2018-01" db="EMBL/GenBank/DDBJ databases">
        <authorList>
            <person name="Mao J.F."/>
        </authorList>
    </citation>
    <scope>NUCLEOTIDE SEQUENCE</scope>
    <source>
        <strain evidence="4">Huo1</strain>
        <tissue evidence="4">Leaf</tissue>
    </source>
</reference>
<sequence length="1241" mass="142063">MAAFRVFLLTVFLSVILAHVGAEADASVSDVVEEVKLAGSDGPDSVVLEQLKSKIHSLESQIEEKIRELKEKEHAPQKIIDDQKAKICKTQRAPEISEEELMKAKFEATSRTEDLMQPHGAWLPPWLAVHLNNYQDYAFQFVFGNSPDLILSNLLSMFMKKLVPSIKEKWVVIATNIEPHVHTLTTKTVEIYEASKEAVSPHIVKVQELANPYYQPQKIIDDQKAKICKTQRAPEISEEELMKAKFDATSRTEELMQPHGAWLPPWLAVHLNNYQDYAFQFVFGNSPDLILSNLLSMFVKKLVPSIKEKWVVIATNIEPHVHTLTTKTVEIYEASKEAVSPHIVKVQELANPYYQPQKIIDDQKAKICKTQRAPEISEEELMKAKFEATSRTDELMQPHGAWLPPWLAVHLNNYQDYAFQFVFGNSPDLILSNLLSMFVKKLVPSIKEKWVVIATNIEPHVHTLTTKTLEIYEASKEAVSPHIVKVQELANPYYQPQKIIDDQKANICKTQRAPEISEEELMKAKFEATSRTEDLMQPHGAWLPPWLAVHLNNYQDYAFQFVFGNSPDLILSNLLSMFVKKLVPSIKEKWVVIATNIEPHVHTLTTKTLEIYEASKEAVSPHIVKVQELANPYYQPQKIIDDQKANICKTQRAPEISEEELMKAKFEATSRTEDLMQPHGAWLPPWLAVHLNNYQDYAFQFVFGNSPDLILSNLLSMFVKKLVPSIKEKWVVIATNIEPHVHTLTTKTLEIYEASKEAVSPHIVKVQELANPYYQPQKIIDDQKAKICKTQRAPEISEEELMKAKFEATSRTEELMHPHGAWLPPWLAVHLNNYQDYAFQFVFGNSPDLILSNLLSMFVKKLVPSIKEKWVVIATNIEPHVHTLTIKTVEIYEASKEAVTSHIVKVQELANPYYQELRKVSRPYIDIVATAARLHPQKIIDDQKAKIRKTQRALEISEEELMKAKFEATSRTEELMQPHGAWLPPWLAVHLNNYQDYAFQFVFGNSPDLILSNLLSVFVKKLVPSIKEKWVVIATNIEPHVHTLTTKTVEIYEASKEAVTPHIVKVQELANPYYQELRKVSRPYIDSVATAARPHVDKLQTNLKPYTQEAVKAYRKFLESATVYHGQVQDSVQDKLKSREFTKPLATKELVWFSASALLALPIILLLKIFSAFFGLVLSLYSHCLRERCYHFGDLEVFLELIFINQSVHIAVKRGRRPPDMAIHTMLVSKENVYIQTSKTC</sequence>
<dbReference type="SUPFAM" id="SSF58113">
    <property type="entry name" value="Apolipoprotein A-I"/>
    <property type="match status" value="1"/>
</dbReference>
<name>A0A8X8W4D0_SALSN</name>